<proteinExistence type="predicted"/>
<accession>A0A4Y2RG17</accession>
<protein>
    <submittedName>
        <fullName evidence="2">Uncharacterized protein</fullName>
    </submittedName>
</protein>
<keyword evidence="3" id="KW-1185">Reference proteome</keyword>
<gene>
    <name evidence="2" type="ORF">AVEN_39262_1</name>
</gene>
<evidence type="ECO:0000313" key="2">
    <source>
        <dbReference type="EMBL" id="GBN73795.1"/>
    </source>
</evidence>
<feature type="region of interest" description="Disordered" evidence="1">
    <location>
        <begin position="52"/>
        <end position="89"/>
    </location>
</feature>
<reference evidence="2 3" key="1">
    <citation type="journal article" date="2019" name="Sci. Rep.">
        <title>Orb-weaving spider Araneus ventricosus genome elucidates the spidroin gene catalogue.</title>
        <authorList>
            <person name="Kono N."/>
            <person name="Nakamura H."/>
            <person name="Ohtoshi R."/>
            <person name="Moran D.A.P."/>
            <person name="Shinohara A."/>
            <person name="Yoshida Y."/>
            <person name="Fujiwara M."/>
            <person name="Mori M."/>
            <person name="Tomita M."/>
            <person name="Arakawa K."/>
        </authorList>
    </citation>
    <scope>NUCLEOTIDE SEQUENCE [LARGE SCALE GENOMIC DNA]</scope>
</reference>
<evidence type="ECO:0000256" key="1">
    <source>
        <dbReference type="SAM" id="MobiDB-lite"/>
    </source>
</evidence>
<dbReference type="Proteomes" id="UP000499080">
    <property type="component" value="Unassembled WGS sequence"/>
</dbReference>
<sequence>GPKPSQGKQEDEEGIPTKLNPRRIHEGTVVLAANTQGKVTTRRRNQCQMPLRRTQVAKGSKKTKRNSYKVESKKTQYGTHNEGKTRKGK</sequence>
<evidence type="ECO:0000313" key="3">
    <source>
        <dbReference type="Proteomes" id="UP000499080"/>
    </source>
</evidence>
<feature type="non-terminal residue" evidence="2">
    <location>
        <position position="1"/>
    </location>
</feature>
<name>A0A4Y2RG17_ARAVE</name>
<feature type="region of interest" description="Disordered" evidence="1">
    <location>
        <begin position="1"/>
        <end position="23"/>
    </location>
</feature>
<dbReference type="AlphaFoldDB" id="A0A4Y2RG17"/>
<comment type="caution">
    <text evidence="2">The sequence shown here is derived from an EMBL/GenBank/DDBJ whole genome shotgun (WGS) entry which is preliminary data.</text>
</comment>
<organism evidence="2 3">
    <name type="scientific">Araneus ventricosus</name>
    <name type="common">Orbweaver spider</name>
    <name type="synonym">Epeira ventricosa</name>
    <dbReference type="NCBI Taxonomy" id="182803"/>
    <lineage>
        <taxon>Eukaryota</taxon>
        <taxon>Metazoa</taxon>
        <taxon>Ecdysozoa</taxon>
        <taxon>Arthropoda</taxon>
        <taxon>Chelicerata</taxon>
        <taxon>Arachnida</taxon>
        <taxon>Araneae</taxon>
        <taxon>Araneomorphae</taxon>
        <taxon>Entelegynae</taxon>
        <taxon>Araneoidea</taxon>
        <taxon>Araneidae</taxon>
        <taxon>Araneus</taxon>
    </lineage>
</organism>
<dbReference type="EMBL" id="BGPR01144256">
    <property type="protein sequence ID" value="GBN73795.1"/>
    <property type="molecule type" value="Genomic_DNA"/>
</dbReference>